<dbReference type="OrthoDB" id="568239at2"/>
<accession>A0A0X8FMF9</accession>
<protein>
    <submittedName>
        <fullName evidence="1">Uncharacterized protein</fullName>
    </submittedName>
</protein>
<gene>
    <name evidence="1" type="ORF">AWM75_08150</name>
</gene>
<dbReference type="KEGG" id="auh:AWM75_08150"/>
<reference evidence="1 2" key="1">
    <citation type="journal article" date="2016" name="Genome Announc.">
        <title>Complete Genome Sequences of Aerococcus christensenii CCUG 28831T, Aerococcus sanguinicola CCUG 43001T, Aerococcus urinae CCUG 36881T, Aerococcus urinaeequi CCUG 28094T, Aerococcus urinaehominis CCUG 42038 BT, and Aerococcus viridans CCUG 4311T.</title>
        <authorList>
            <person name="Carkaci D."/>
            <person name="Dargis R."/>
            <person name="Nielsen X.C."/>
            <person name="Skovgaard O."/>
            <person name="Fuursted K."/>
            <person name="Christensen J.J."/>
        </authorList>
    </citation>
    <scope>NUCLEOTIDE SEQUENCE [LARGE SCALE GENOMIC DNA]</scope>
    <source>
        <strain evidence="1 2">CCUG42038B</strain>
    </source>
</reference>
<keyword evidence="2" id="KW-1185">Reference proteome</keyword>
<dbReference type="Proteomes" id="UP000062260">
    <property type="component" value="Chromosome"/>
</dbReference>
<evidence type="ECO:0000313" key="1">
    <source>
        <dbReference type="EMBL" id="AMB99942.1"/>
    </source>
</evidence>
<dbReference type="RefSeq" id="WP_067980672.1">
    <property type="nucleotide sequence ID" value="NZ_CP014163.1"/>
</dbReference>
<name>A0A0X8FMF9_9LACT</name>
<dbReference type="STRING" id="128944.AWM75_08150"/>
<organism evidence="1 2">
    <name type="scientific">Aerococcus urinaehominis</name>
    <dbReference type="NCBI Taxonomy" id="128944"/>
    <lineage>
        <taxon>Bacteria</taxon>
        <taxon>Bacillati</taxon>
        <taxon>Bacillota</taxon>
        <taxon>Bacilli</taxon>
        <taxon>Lactobacillales</taxon>
        <taxon>Aerococcaceae</taxon>
        <taxon>Aerococcus</taxon>
    </lineage>
</organism>
<reference evidence="2" key="2">
    <citation type="submission" date="2016-01" db="EMBL/GenBank/DDBJ databases">
        <title>Six Aerococcus type strain genome sequencing and assembly using PacBio and Illumina Hiseq.</title>
        <authorList>
            <person name="Carkaci D."/>
            <person name="Dargis R."/>
            <person name="Nielsen X.C."/>
            <person name="Skovgaard O."/>
            <person name="Fuursted K."/>
            <person name="Christensen J.J."/>
        </authorList>
    </citation>
    <scope>NUCLEOTIDE SEQUENCE [LARGE SCALE GENOMIC DNA]</scope>
    <source>
        <strain evidence="2">CCUG42038B</strain>
    </source>
</reference>
<sequence>MASLPIGADDMQVCQIPFKYQQINDYLLDRYQIQADQDVYQFLEYSQSYLALKLDQPADRVEVSGNGAPRQLVIAGPDPASRLVWREDLADKSLLHNTVGESLIQIYYQDGSQDQCQVRLLAKLLDQHRVDRMVADLYQIQEKFFIKDFLSYQTSHRYQWQPTPGQSGLASYSQALVDRLAELMADLKVHVNRLVAEPFVTMQPVMRLTKDQDLGKFDLKRELTRYLQPGRAAYPSRHFENNLSSYENQVIKQSLLDLLAFVDQRQTQEEARDQASHDQAQGDLSQELAGLGLGQVDQLANLSMDQLAGLVAEKIQANQAADQAQVDQIRQTLARAGGHAKQSGRPCWIYFETRGVQDPVSLPGPSISAWQRGLSQTIHYTLNNPGSGLDQSNNLALEQLAYKDSGRDQAWLLHQRSSLWQKNWQGSGPRFTVFKPQLGARTRTNKHSDSMYGYYGQFNFKLSDPTSLNLYYQLCRFLNGNQAPVKILIQVDLDAPDGNYPLSDLVMREHKGYIKHNFNIMAIRTIKIGDQLLNASLSRDQHQALVADLAFQAQASQDGQLRGKKRLAKLSQDIDRVQGQTRSQAVLAQIGEQLRALIDQPFFDQVNLLDRLQVHLTPTFSSHPHYLKLYQLVQEINQVLKLGETLVMDPVTVNAKESPVLFEQWLYFSLVDRLIAGGWQLDAGHWQQVKDQLARTIDQAGQVDASQQAFYCDLSLGDYQARLHYQAKIYGDKYNLAKERFYHYLTPDIVLEIYNQSLGVHKLAITDAKYQDFGIQAGQALNQTYYQTVTDVAMDKYNGLTPTDAQADFLVDHWQNNDVVSSAIMYPGQVDQMTNFGSYPYYDLNFDQQINLSMAAKERRYEKLGQATYYEGHQHPLAFQAIPVDPLQTASLTNYLRMLMEYHLAMFDRCWYCGAASDQVHRRKLATKRGNKKYYFTCRSCGEFWVKSHCENSIYHSLIKHFDNYIPDQDYDKWYLHCPDCQVLALGQSSPAELPTGRNQDQRQVNPHWVYPLG</sequence>
<dbReference type="EMBL" id="CP014163">
    <property type="protein sequence ID" value="AMB99942.1"/>
    <property type="molecule type" value="Genomic_DNA"/>
</dbReference>
<dbReference type="AlphaFoldDB" id="A0A0X8FMF9"/>
<evidence type="ECO:0000313" key="2">
    <source>
        <dbReference type="Proteomes" id="UP000062260"/>
    </source>
</evidence>
<proteinExistence type="predicted"/>